<dbReference type="Pfam" id="PF01208">
    <property type="entry name" value="URO-D"/>
    <property type="match status" value="1"/>
</dbReference>
<protein>
    <recommendedName>
        <fullName evidence="1">Uroporphyrinogen decarboxylase (URO-D) domain-containing protein</fullName>
    </recommendedName>
</protein>
<dbReference type="InterPro" id="IPR000257">
    <property type="entry name" value="Uroporphyrinogen_deCOase"/>
</dbReference>
<dbReference type="GO" id="GO:0006779">
    <property type="term" value="P:porphyrin-containing compound biosynthetic process"/>
    <property type="evidence" value="ECO:0007669"/>
    <property type="project" value="InterPro"/>
</dbReference>
<dbReference type="PANTHER" id="PTHR21091:SF167">
    <property type="entry name" value="UROPORPHYRINOGEN DECARBOXYLASE 1, CHLOROPLASTIC"/>
    <property type="match status" value="1"/>
</dbReference>
<dbReference type="PANTHER" id="PTHR21091">
    <property type="entry name" value="METHYLTETRAHYDROFOLATE:HOMOCYSTEINE METHYLTRANSFERASE RELATED"/>
    <property type="match status" value="1"/>
</dbReference>
<dbReference type="Gene3D" id="3.20.20.210">
    <property type="match status" value="1"/>
</dbReference>
<dbReference type="GO" id="GO:0004853">
    <property type="term" value="F:uroporphyrinogen decarboxylase activity"/>
    <property type="evidence" value="ECO:0007669"/>
    <property type="project" value="InterPro"/>
</dbReference>
<proteinExistence type="predicted"/>
<evidence type="ECO:0000313" key="2">
    <source>
        <dbReference type="EMBL" id="CAI9784261.1"/>
    </source>
</evidence>
<organism evidence="2 3">
    <name type="scientific">Fraxinus pennsylvanica</name>
    <dbReference type="NCBI Taxonomy" id="56036"/>
    <lineage>
        <taxon>Eukaryota</taxon>
        <taxon>Viridiplantae</taxon>
        <taxon>Streptophyta</taxon>
        <taxon>Embryophyta</taxon>
        <taxon>Tracheophyta</taxon>
        <taxon>Spermatophyta</taxon>
        <taxon>Magnoliopsida</taxon>
        <taxon>eudicotyledons</taxon>
        <taxon>Gunneridae</taxon>
        <taxon>Pentapetalae</taxon>
        <taxon>asterids</taxon>
        <taxon>lamiids</taxon>
        <taxon>Lamiales</taxon>
        <taxon>Oleaceae</taxon>
        <taxon>Oleeae</taxon>
        <taxon>Fraxinus</taxon>
    </lineage>
</organism>
<dbReference type="EMBL" id="OU503055">
    <property type="protein sequence ID" value="CAI9784261.1"/>
    <property type="molecule type" value="Genomic_DNA"/>
</dbReference>
<accession>A0AAD2AA51</accession>
<reference evidence="2" key="1">
    <citation type="submission" date="2023-05" db="EMBL/GenBank/DDBJ databases">
        <authorList>
            <person name="Huff M."/>
        </authorList>
    </citation>
    <scope>NUCLEOTIDE SEQUENCE</scope>
</reference>
<keyword evidence="3" id="KW-1185">Reference proteome</keyword>
<dbReference type="InterPro" id="IPR038071">
    <property type="entry name" value="UROD/MetE-like_sf"/>
</dbReference>
<evidence type="ECO:0000259" key="1">
    <source>
        <dbReference type="Pfam" id="PF01208"/>
    </source>
</evidence>
<sequence length="122" mass="13554">MGFSTLTSACCSYCNLGVGWKSSCLFLSLDFLPNTTSDGLLLSPKSQKFNFFAHVLLLQIHFWSRLQEVIDASSRKPWEALRPDGVIIFSDILTPLPAFGVPFDIEEVCGPVIRSPIRSELT</sequence>
<evidence type="ECO:0000313" key="3">
    <source>
        <dbReference type="Proteomes" id="UP000834106"/>
    </source>
</evidence>
<dbReference type="SUPFAM" id="SSF51726">
    <property type="entry name" value="UROD/MetE-like"/>
    <property type="match status" value="1"/>
</dbReference>
<gene>
    <name evidence="2" type="ORF">FPE_LOCUS31691</name>
</gene>
<dbReference type="AlphaFoldDB" id="A0AAD2AA51"/>
<feature type="domain" description="Uroporphyrinogen decarboxylase (URO-D)" evidence="1">
    <location>
        <begin position="76"/>
        <end position="119"/>
    </location>
</feature>
<name>A0AAD2AA51_9LAMI</name>
<dbReference type="Proteomes" id="UP000834106">
    <property type="component" value="Chromosome 20"/>
</dbReference>